<sequence length="261" mass="29843">MRLKEHEYVRQTLERYTNLSLDRFCEHVIITNFRRYTQCFLEKTGGEFSEGNFRAVTVPDLNCTLVDFGIGSPQAALVIHCLAYLDHLKSVIMLGMCGGIDDTLEVGDFVVPSAAIRGEGTSRHYLPREFPAIPASSVNLFCIGAVKRAHLVPKCGIIYTTDRRLWEFDEAFVDYLRTQRILAIDMELATLFAVSYRYEVPIGSIMLVSDMPLQRRGIKSKELHEKIYEDFMETHIDLGLEAVKTLDTHWDEVARKLASEW</sequence>
<name>A0A1M5BG48_9BACT</name>
<evidence type="ECO:0000259" key="1">
    <source>
        <dbReference type="Pfam" id="PF01048"/>
    </source>
</evidence>
<evidence type="ECO:0000313" key="2">
    <source>
        <dbReference type="EMBL" id="SHF41380.1"/>
    </source>
</evidence>
<dbReference type="SUPFAM" id="SSF53167">
    <property type="entry name" value="Purine and uridine phosphorylases"/>
    <property type="match status" value="1"/>
</dbReference>
<dbReference type="STRING" id="1121391.SAMN02745206_01930"/>
<protein>
    <submittedName>
        <fullName evidence="2">AMP nucleosidase</fullName>
    </submittedName>
</protein>
<dbReference type="GO" id="GO:0005829">
    <property type="term" value="C:cytosol"/>
    <property type="evidence" value="ECO:0007669"/>
    <property type="project" value="TreeGrafter"/>
</dbReference>
<dbReference type="Pfam" id="PF01048">
    <property type="entry name" value="PNP_UDP_1"/>
    <property type="match status" value="1"/>
</dbReference>
<dbReference type="InterPro" id="IPR047039">
    <property type="entry name" value="AMN_phosphorylase"/>
</dbReference>
<gene>
    <name evidence="2" type="ORF">SAMN02745206_01930</name>
</gene>
<accession>A0A1M5BG48</accession>
<dbReference type="EMBL" id="FQVB01000017">
    <property type="protein sequence ID" value="SHF41380.1"/>
    <property type="molecule type" value="Genomic_DNA"/>
</dbReference>
<dbReference type="InterPro" id="IPR000845">
    <property type="entry name" value="Nucleoside_phosphorylase_d"/>
</dbReference>
<dbReference type="AlphaFoldDB" id="A0A1M5BG48"/>
<dbReference type="Gene3D" id="3.40.50.1580">
    <property type="entry name" value="Nucleoside phosphorylase domain"/>
    <property type="match status" value="1"/>
</dbReference>
<keyword evidence="3" id="KW-1185">Reference proteome</keyword>
<dbReference type="RefSeq" id="WP_073038779.1">
    <property type="nucleotide sequence ID" value="NZ_FQVB01000017.1"/>
</dbReference>
<dbReference type="Proteomes" id="UP000184076">
    <property type="component" value="Unassembled WGS sequence"/>
</dbReference>
<feature type="domain" description="Nucleoside phosphorylase" evidence="1">
    <location>
        <begin position="45"/>
        <end position="233"/>
    </location>
</feature>
<dbReference type="NCBIfam" id="NF005500">
    <property type="entry name" value="PRK07115.1"/>
    <property type="match status" value="1"/>
</dbReference>
<proteinExistence type="predicted"/>
<organism evidence="2 3">
    <name type="scientific">Desulfacinum infernum DSM 9756</name>
    <dbReference type="NCBI Taxonomy" id="1121391"/>
    <lineage>
        <taxon>Bacteria</taxon>
        <taxon>Pseudomonadati</taxon>
        <taxon>Thermodesulfobacteriota</taxon>
        <taxon>Syntrophobacteria</taxon>
        <taxon>Syntrophobacterales</taxon>
        <taxon>Syntrophobacteraceae</taxon>
        <taxon>Desulfacinum</taxon>
    </lineage>
</organism>
<dbReference type="GO" id="GO:0008714">
    <property type="term" value="F:AMP nucleosidase activity"/>
    <property type="evidence" value="ECO:0007669"/>
    <property type="project" value="InterPro"/>
</dbReference>
<dbReference type="InterPro" id="IPR035994">
    <property type="entry name" value="Nucleoside_phosphorylase_sf"/>
</dbReference>
<dbReference type="PANTHER" id="PTHR43691:SF6">
    <property type="entry name" value="AMP NUCLEOSIDASE"/>
    <property type="match status" value="1"/>
</dbReference>
<dbReference type="CDD" id="cd17762">
    <property type="entry name" value="AMN"/>
    <property type="match status" value="1"/>
</dbReference>
<dbReference type="PANTHER" id="PTHR43691">
    <property type="entry name" value="URIDINE PHOSPHORYLASE"/>
    <property type="match status" value="1"/>
</dbReference>
<dbReference type="GO" id="GO:0009116">
    <property type="term" value="P:nucleoside metabolic process"/>
    <property type="evidence" value="ECO:0007669"/>
    <property type="project" value="InterPro"/>
</dbReference>
<reference evidence="3" key="1">
    <citation type="submission" date="2016-11" db="EMBL/GenBank/DDBJ databases">
        <authorList>
            <person name="Varghese N."/>
            <person name="Submissions S."/>
        </authorList>
    </citation>
    <scope>NUCLEOTIDE SEQUENCE [LARGE SCALE GENOMIC DNA]</scope>
    <source>
        <strain evidence="3">DSM 9756</strain>
    </source>
</reference>
<dbReference type="OrthoDB" id="7945729at2"/>
<evidence type="ECO:0000313" key="3">
    <source>
        <dbReference type="Proteomes" id="UP000184076"/>
    </source>
</evidence>